<evidence type="ECO:0000313" key="4">
    <source>
        <dbReference type="Proteomes" id="UP000046392"/>
    </source>
</evidence>
<dbReference type="SMART" id="SM00254">
    <property type="entry name" value="ShKT"/>
    <property type="match status" value="4"/>
</dbReference>
<feature type="chain" id="PRO_5005895251" evidence="2">
    <location>
        <begin position="23"/>
        <end position="327"/>
    </location>
</feature>
<evidence type="ECO:0000256" key="2">
    <source>
        <dbReference type="SAM" id="SignalP"/>
    </source>
</evidence>
<dbReference type="AlphaFoldDB" id="A0A0N5C2T2"/>
<dbReference type="WBParaSite" id="SPAL_0001229100.1">
    <property type="protein sequence ID" value="SPAL_0001229100.1"/>
    <property type="gene ID" value="SPAL_0001229100"/>
</dbReference>
<keyword evidence="2" id="KW-0732">Signal</keyword>
<feature type="domain" description="ShKT" evidence="3">
    <location>
        <begin position="293"/>
        <end position="327"/>
    </location>
</feature>
<keyword evidence="4" id="KW-1185">Reference proteome</keyword>
<dbReference type="STRING" id="174720.A0A0N5C2T2"/>
<keyword evidence="1" id="KW-1015">Disulfide bond</keyword>
<reference evidence="5" key="1">
    <citation type="submission" date="2017-02" db="UniProtKB">
        <authorList>
            <consortium name="WormBaseParasite"/>
        </authorList>
    </citation>
    <scope>IDENTIFICATION</scope>
</reference>
<feature type="domain" description="ShKT" evidence="3">
    <location>
        <begin position="237"/>
        <end position="273"/>
    </location>
</feature>
<dbReference type="Gene3D" id="1.10.10.1870">
    <property type="entry name" value="ShTK domain-like"/>
    <property type="match status" value="2"/>
</dbReference>
<feature type="domain" description="ShKT" evidence="3">
    <location>
        <begin position="129"/>
        <end position="169"/>
    </location>
</feature>
<name>A0A0N5C2T2_STREA</name>
<dbReference type="PANTHER" id="PTHR46219:SF5">
    <property type="entry name" value="SHKT DOMAIN-CONTAINING PROTEIN"/>
    <property type="match status" value="1"/>
</dbReference>
<proteinExistence type="predicted"/>
<dbReference type="Gene3D" id="1.10.10.1940">
    <property type="match status" value="2"/>
</dbReference>
<evidence type="ECO:0000259" key="3">
    <source>
        <dbReference type="PROSITE" id="PS51670"/>
    </source>
</evidence>
<dbReference type="Proteomes" id="UP000046392">
    <property type="component" value="Unplaced"/>
</dbReference>
<dbReference type="Pfam" id="PF01549">
    <property type="entry name" value="ShK"/>
    <property type="match status" value="4"/>
</dbReference>
<evidence type="ECO:0000256" key="1">
    <source>
        <dbReference type="PROSITE-ProRule" id="PRU01005"/>
    </source>
</evidence>
<feature type="signal peptide" evidence="2">
    <location>
        <begin position="1"/>
        <end position="22"/>
    </location>
</feature>
<dbReference type="PANTHER" id="PTHR46219">
    <property type="entry name" value="PROTEIN CBG11138"/>
    <property type="match status" value="1"/>
</dbReference>
<protein>
    <submittedName>
        <fullName evidence="5">ShKT domain-containing protein</fullName>
    </submittedName>
</protein>
<feature type="domain" description="ShKT" evidence="3">
    <location>
        <begin position="188"/>
        <end position="228"/>
    </location>
</feature>
<feature type="disulfide bond" evidence="1">
    <location>
        <begin position="293"/>
        <end position="327"/>
    </location>
</feature>
<comment type="caution">
    <text evidence="1">Lacks conserved residue(s) required for the propagation of feature annotation.</text>
</comment>
<dbReference type="PROSITE" id="PS51670">
    <property type="entry name" value="SHKT"/>
    <property type="match status" value="4"/>
</dbReference>
<dbReference type="InterPro" id="IPR003582">
    <property type="entry name" value="ShKT_dom"/>
</dbReference>
<evidence type="ECO:0000313" key="5">
    <source>
        <dbReference type="WBParaSite" id="SPAL_0001229100.1"/>
    </source>
</evidence>
<organism evidence="4 5">
    <name type="scientific">Strongyloides papillosus</name>
    <name type="common">Intestinal threadworm</name>
    <dbReference type="NCBI Taxonomy" id="174720"/>
    <lineage>
        <taxon>Eukaryota</taxon>
        <taxon>Metazoa</taxon>
        <taxon>Ecdysozoa</taxon>
        <taxon>Nematoda</taxon>
        <taxon>Chromadorea</taxon>
        <taxon>Rhabditida</taxon>
        <taxon>Tylenchina</taxon>
        <taxon>Panagrolaimomorpha</taxon>
        <taxon>Strongyloidoidea</taxon>
        <taxon>Strongyloididae</taxon>
        <taxon>Strongyloides</taxon>
    </lineage>
</organism>
<accession>A0A0N5C2T2</accession>
<sequence length="327" mass="34041">MVSTKFFLIATQYFTSMAIAHCGNTIACTAAADCTSSTQKCMDIDGTNKACVEICNTDADCGDTAGSCAPTKTDDVGCNGGFNVCSIGVQQCLINADCSGIDPALPICNLYALICEADTTTSTTTTITTTTKNQATGGSNDCASLVAYCTNSLYFSLMKKKCSKTCGYCTTSSGSSGSSGSGSTSIGCADQVTSGSNSCDSMASYCTDTIYKYLMKEKCPKTCGYRTTSSSGSTSSTTRTDALSDCFSKSNLCTNTTYKDLMKQKCPKTCGYCTSSSSSSLSSSSGSTSTSTCKDAPYYCSSKSYLCTNTIYKDLMKTNCPSTCGYC</sequence>